<dbReference type="EMBL" id="BMAR01000081">
    <property type="protein sequence ID" value="GFR52971.1"/>
    <property type="molecule type" value="Genomic_DNA"/>
</dbReference>
<dbReference type="Proteomes" id="UP001054857">
    <property type="component" value="Unassembled WGS sequence"/>
</dbReference>
<organism evidence="6 7">
    <name type="scientific">Astrephomene gubernaculifera</name>
    <dbReference type="NCBI Taxonomy" id="47775"/>
    <lineage>
        <taxon>Eukaryota</taxon>
        <taxon>Viridiplantae</taxon>
        <taxon>Chlorophyta</taxon>
        <taxon>core chlorophytes</taxon>
        <taxon>Chlorophyceae</taxon>
        <taxon>CS clade</taxon>
        <taxon>Chlamydomonadales</taxon>
        <taxon>Astrephomenaceae</taxon>
        <taxon>Astrephomene</taxon>
    </lineage>
</organism>
<dbReference type="AlphaFoldDB" id="A0AAD3HU22"/>
<dbReference type="Pfam" id="PF07992">
    <property type="entry name" value="Pyr_redox_2"/>
    <property type="match status" value="2"/>
</dbReference>
<keyword evidence="7" id="KW-1185">Reference proteome</keyword>
<dbReference type="PRINTS" id="PR00368">
    <property type="entry name" value="FADPNR"/>
</dbReference>
<feature type="region of interest" description="Disordered" evidence="4">
    <location>
        <begin position="163"/>
        <end position="211"/>
    </location>
</feature>
<protein>
    <recommendedName>
        <fullName evidence="5">FAD/NAD(P)-binding domain-containing protein</fullName>
    </recommendedName>
</protein>
<dbReference type="GO" id="GO:0016491">
    <property type="term" value="F:oxidoreductase activity"/>
    <property type="evidence" value="ECO:0007669"/>
    <property type="project" value="UniProtKB-KW"/>
</dbReference>
<proteinExistence type="inferred from homology"/>
<evidence type="ECO:0000256" key="3">
    <source>
        <dbReference type="ARBA" id="ARBA00023002"/>
    </source>
</evidence>
<feature type="non-terminal residue" evidence="6">
    <location>
        <position position="503"/>
    </location>
</feature>
<evidence type="ECO:0000313" key="6">
    <source>
        <dbReference type="EMBL" id="GFR52971.1"/>
    </source>
</evidence>
<keyword evidence="3" id="KW-0560">Oxidoreductase</keyword>
<comment type="caution">
    <text evidence="6">The sequence shown here is derived from an EMBL/GenBank/DDBJ whole genome shotgun (WGS) entry which is preliminary data.</text>
</comment>
<dbReference type="SUPFAM" id="SSF51905">
    <property type="entry name" value="FAD/NAD(P)-binding domain"/>
    <property type="match status" value="1"/>
</dbReference>
<dbReference type="InterPro" id="IPR050097">
    <property type="entry name" value="Ferredoxin-NADP_redctase_2"/>
</dbReference>
<gene>
    <name evidence="6" type="ORF">Agub_g15652</name>
</gene>
<dbReference type="PANTHER" id="PTHR48105">
    <property type="entry name" value="THIOREDOXIN REDUCTASE 1-RELATED-RELATED"/>
    <property type="match status" value="1"/>
</dbReference>
<dbReference type="Gene3D" id="3.50.50.60">
    <property type="entry name" value="FAD/NAD(P)-binding domain"/>
    <property type="match status" value="3"/>
</dbReference>
<evidence type="ECO:0000256" key="4">
    <source>
        <dbReference type="SAM" id="MobiDB-lite"/>
    </source>
</evidence>
<reference evidence="6 7" key="1">
    <citation type="journal article" date="2021" name="Sci. Rep.">
        <title>Genome sequencing of the multicellular alga Astrephomene provides insights into convergent evolution of germ-soma differentiation.</title>
        <authorList>
            <person name="Yamashita S."/>
            <person name="Yamamoto K."/>
            <person name="Matsuzaki R."/>
            <person name="Suzuki S."/>
            <person name="Yamaguchi H."/>
            <person name="Hirooka S."/>
            <person name="Minakuchi Y."/>
            <person name="Miyagishima S."/>
            <person name="Kawachi M."/>
            <person name="Toyoda A."/>
            <person name="Nozaki H."/>
        </authorList>
    </citation>
    <scope>NUCLEOTIDE SEQUENCE [LARGE SCALE GENOMIC DNA]</scope>
    <source>
        <strain evidence="6 7">NIES-4017</strain>
    </source>
</reference>
<dbReference type="InterPro" id="IPR023753">
    <property type="entry name" value="FAD/NAD-binding_dom"/>
</dbReference>
<evidence type="ECO:0000313" key="7">
    <source>
        <dbReference type="Proteomes" id="UP001054857"/>
    </source>
</evidence>
<dbReference type="GO" id="GO:0097237">
    <property type="term" value="P:cellular response to toxic substance"/>
    <property type="evidence" value="ECO:0007669"/>
    <property type="project" value="UniProtKB-ARBA"/>
</dbReference>
<dbReference type="PRINTS" id="PR00469">
    <property type="entry name" value="PNDRDTASEII"/>
</dbReference>
<feature type="domain" description="FAD/NAD(P)-binding" evidence="5">
    <location>
        <begin position="71"/>
        <end position="334"/>
    </location>
</feature>
<accession>A0AAD3HU22</accession>
<feature type="compositionally biased region" description="Low complexity" evidence="4">
    <location>
        <begin position="166"/>
        <end position="201"/>
    </location>
</feature>
<evidence type="ECO:0000259" key="5">
    <source>
        <dbReference type="Pfam" id="PF07992"/>
    </source>
</evidence>
<sequence length="503" mass="52115">RVLSFDNNCLFTMSTRLRAPSQCCVGTACPLRVNARSRITPTSFQRRCLRVAVVKASASAGADGKQPLHTRVAIIGGGPAAHTAAIYAARAELEPIVFEGFMAAGIAPGGQLTTTTFVENFPGFVEPIMGIDLTEKFKQHSKRYGTRVFTETVTSVDFQVFDQEGSDSSSSSSSGTGVQTPQQQHQQQQPGAPAAPSGGAAQRKRRGPFTLRTTERCVTADAVIIATGASAKRLRFPGSGDESEGGYWNRGISACAICDGSSPLIRNKPVAVVGGGDSAMEEAMFLTRYASKVYIIHRFNYLEASKSMARRALANPKIEVLWCAEVREAHGSEATGNLEAITIARSPLPAGAPVGLAAAPPAPAAAAGAAAGAAGAAHAAGRDGGEVLERLEVCGLFFAIGHRPATDFLQGQLDLDDYGYIVTAPGSTVTSVPGVFAAGDVMDRKYRQAITAAGSGCMAALEAERFLQALDAGVAPAAAAGVAERGEGGMPQQWTASAAAPPA</sequence>
<evidence type="ECO:0000256" key="1">
    <source>
        <dbReference type="ARBA" id="ARBA00009333"/>
    </source>
</evidence>
<evidence type="ECO:0000256" key="2">
    <source>
        <dbReference type="ARBA" id="ARBA00022630"/>
    </source>
</evidence>
<comment type="similarity">
    <text evidence="1">Belongs to the class-II pyridine nucleotide-disulfide oxidoreductase family.</text>
</comment>
<name>A0AAD3HU22_9CHLO</name>
<keyword evidence="2" id="KW-0285">Flavoprotein</keyword>
<dbReference type="InterPro" id="IPR036188">
    <property type="entry name" value="FAD/NAD-bd_sf"/>
</dbReference>
<feature type="domain" description="FAD/NAD(P)-binding" evidence="5">
    <location>
        <begin position="386"/>
        <end position="456"/>
    </location>
</feature>